<protein>
    <recommendedName>
        <fullName evidence="4">Transposase</fullName>
    </recommendedName>
</protein>
<evidence type="ECO:0000313" key="2">
    <source>
        <dbReference type="EMBL" id="GAA0943214.1"/>
    </source>
</evidence>
<evidence type="ECO:0008006" key="4">
    <source>
        <dbReference type="Google" id="ProtNLM"/>
    </source>
</evidence>
<feature type="region of interest" description="Disordered" evidence="1">
    <location>
        <begin position="60"/>
        <end position="82"/>
    </location>
</feature>
<evidence type="ECO:0000313" key="3">
    <source>
        <dbReference type="Proteomes" id="UP001500665"/>
    </source>
</evidence>
<dbReference type="InterPro" id="IPR036388">
    <property type="entry name" value="WH-like_DNA-bd_sf"/>
</dbReference>
<dbReference type="Proteomes" id="UP001500665">
    <property type="component" value="Unassembled WGS sequence"/>
</dbReference>
<dbReference type="Gene3D" id="1.10.10.10">
    <property type="entry name" value="Winged helix-like DNA-binding domain superfamily/Winged helix DNA-binding domain"/>
    <property type="match status" value="1"/>
</dbReference>
<accession>A0ABN1QIJ4</accession>
<evidence type="ECO:0000256" key="1">
    <source>
        <dbReference type="SAM" id="MobiDB-lite"/>
    </source>
</evidence>
<comment type="caution">
    <text evidence="2">The sequence shown here is derived from an EMBL/GenBank/DDBJ whole genome shotgun (WGS) entry which is preliminary data.</text>
</comment>
<proteinExistence type="predicted"/>
<sequence length="82" mass="8969">MRVVAGSLETEWATINAVATRLGIGTTKTLRTWIRQVQEGTGRRPGEFCEEVREAVSDLGGAVRSKGEAARKGQREGREPRS</sequence>
<dbReference type="EMBL" id="BAAAHH010000004">
    <property type="protein sequence ID" value="GAA0943214.1"/>
    <property type="molecule type" value="Genomic_DNA"/>
</dbReference>
<feature type="compositionally biased region" description="Basic and acidic residues" evidence="1">
    <location>
        <begin position="65"/>
        <end position="82"/>
    </location>
</feature>
<name>A0ABN1QIJ4_9ACTN</name>
<reference evidence="2 3" key="1">
    <citation type="journal article" date="2019" name="Int. J. Syst. Evol. Microbiol.">
        <title>The Global Catalogue of Microorganisms (GCM) 10K type strain sequencing project: providing services to taxonomists for standard genome sequencing and annotation.</title>
        <authorList>
            <consortium name="The Broad Institute Genomics Platform"/>
            <consortium name="The Broad Institute Genome Sequencing Center for Infectious Disease"/>
            <person name="Wu L."/>
            <person name="Ma J."/>
        </authorList>
    </citation>
    <scope>NUCLEOTIDE SEQUENCE [LARGE SCALE GENOMIC DNA]</scope>
    <source>
        <strain evidence="2 3">JCM 10696</strain>
    </source>
</reference>
<gene>
    <name evidence="2" type="ORF">GCM10009550_15050</name>
</gene>
<keyword evidence="3" id="KW-1185">Reference proteome</keyword>
<organism evidence="2 3">
    <name type="scientific">Actinocorallia libanotica</name>
    <dbReference type="NCBI Taxonomy" id="46162"/>
    <lineage>
        <taxon>Bacteria</taxon>
        <taxon>Bacillati</taxon>
        <taxon>Actinomycetota</taxon>
        <taxon>Actinomycetes</taxon>
        <taxon>Streptosporangiales</taxon>
        <taxon>Thermomonosporaceae</taxon>
        <taxon>Actinocorallia</taxon>
    </lineage>
</organism>